<dbReference type="GO" id="GO:0006508">
    <property type="term" value="P:proteolysis"/>
    <property type="evidence" value="ECO:0007669"/>
    <property type="project" value="UniProtKB-KW"/>
</dbReference>
<protein>
    <recommendedName>
        <fullName evidence="1">Aminopeptidase</fullName>
    </recommendedName>
</protein>
<keyword evidence="1" id="KW-0788">Thiol protease</keyword>
<evidence type="ECO:0000313" key="5">
    <source>
        <dbReference type="Proteomes" id="UP000321436"/>
    </source>
</evidence>
<evidence type="ECO:0000256" key="3">
    <source>
        <dbReference type="SAM" id="SignalP"/>
    </source>
</evidence>
<keyword evidence="3" id="KW-0732">Signal</keyword>
<evidence type="ECO:0000313" key="4">
    <source>
        <dbReference type="EMBL" id="GEP95183.1"/>
    </source>
</evidence>
<evidence type="ECO:0000256" key="1">
    <source>
        <dbReference type="PIRNR" id="PIRNR005700"/>
    </source>
</evidence>
<comment type="caution">
    <text evidence="4">The sequence shown here is derived from an EMBL/GenBank/DDBJ whole genome shotgun (WGS) entry which is preliminary data.</text>
</comment>
<dbReference type="SUPFAM" id="SSF54001">
    <property type="entry name" value="Cysteine proteinases"/>
    <property type="match status" value="1"/>
</dbReference>
<feature type="active site" evidence="2">
    <location>
        <position position="64"/>
    </location>
</feature>
<name>A0A512RHK1_9BACT</name>
<organism evidence="4 5">
    <name type="scientific">Chitinophaga cymbidii</name>
    <dbReference type="NCBI Taxonomy" id="1096750"/>
    <lineage>
        <taxon>Bacteria</taxon>
        <taxon>Pseudomonadati</taxon>
        <taxon>Bacteroidota</taxon>
        <taxon>Chitinophagia</taxon>
        <taxon>Chitinophagales</taxon>
        <taxon>Chitinophagaceae</taxon>
        <taxon>Chitinophaga</taxon>
    </lineage>
</organism>
<sequence length="392" mass="44229">MLSSFNNKLNRMKKLMVGAALLFSMAAVAQDATLTNKEGSKYQFTVLKSQDAFDVQNQGRTGTCWSFSGLSFFESELLRNGKGKNLNLSEMFVVRKMYPLKATNYVRMHGKANFGEGGGFPDDLLCLKNYGLVPQEAYDGNRGDSYNHAEMVGLLEGMVKSLGDAKAVNPNWQKAFDGVLDAYIGATPEKFEYNGKTYTPQSFAKELGLNADDYVIISSFSHHPFYEQFVLEVPDNWNWEKVYNVPLKEFTSIAEQAVLNGYTLAWAADVSERGFSFKDGLAIVPEKDWADYTEAERRDLFTSPVKEKVITQENRQLAFDNFETQDDHGMHITGIVKDQQGNKFFRVKNSWGTANECDGYFFASMPYFAYKTTCFMVNKKAIPKDIAKKMGL</sequence>
<keyword evidence="1" id="KW-0645">Protease</keyword>
<dbReference type="PIRSF" id="PIRSF005700">
    <property type="entry name" value="PepC"/>
    <property type="match status" value="1"/>
</dbReference>
<comment type="similarity">
    <text evidence="1">Belongs to the peptidase C1 family.</text>
</comment>
<dbReference type="InterPro" id="IPR000169">
    <property type="entry name" value="Pept_cys_AS"/>
</dbReference>
<dbReference type="AlphaFoldDB" id="A0A512RHK1"/>
<proteinExistence type="inferred from homology"/>
<dbReference type="Gene3D" id="3.90.70.10">
    <property type="entry name" value="Cysteine proteinases"/>
    <property type="match status" value="1"/>
</dbReference>
<feature type="active site" evidence="2">
    <location>
        <position position="328"/>
    </location>
</feature>
<dbReference type="GO" id="GO:0070005">
    <property type="term" value="F:cysteine-type aminopeptidase activity"/>
    <property type="evidence" value="ECO:0007669"/>
    <property type="project" value="InterPro"/>
</dbReference>
<dbReference type="EMBL" id="BKAU01000001">
    <property type="protein sequence ID" value="GEP95183.1"/>
    <property type="molecule type" value="Genomic_DNA"/>
</dbReference>
<dbReference type="PROSITE" id="PS00139">
    <property type="entry name" value="THIOL_PROTEASE_CYS"/>
    <property type="match status" value="1"/>
</dbReference>
<feature type="chain" id="PRO_5022100791" description="Aminopeptidase" evidence="3">
    <location>
        <begin position="30"/>
        <end position="392"/>
    </location>
</feature>
<evidence type="ECO:0000256" key="2">
    <source>
        <dbReference type="PIRSR" id="PIRSR005700-1"/>
    </source>
</evidence>
<dbReference type="InterPro" id="IPR004134">
    <property type="entry name" value="Peptidase_C1B"/>
</dbReference>
<reference evidence="4 5" key="1">
    <citation type="submission" date="2019-07" db="EMBL/GenBank/DDBJ databases">
        <title>Whole genome shotgun sequence of Chitinophaga cymbidii NBRC 109752.</title>
        <authorList>
            <person name="Hosoyama A."/>
            <person name="Uohara A."/>
            <person name="Ohji S."/>
            <person name="Ichikawa N."/>
        </authorList>
    </citation>
    <scope>NUCLEOTIDE SEQUENCE [LARGE SCALE GENOMIC DNA]</scope>
    <source>
        <strain evidence="4 5">NBRC 109752</strain>
    </source>
</reference>
<dbReference type="InterPro" id="IPR038765">
    <property type="entry name" value="Papain-like_cys_pep_sf"/>
</dbReference>
<feature type="signal peptide" evidence="3">
    <location>
        <begin position="1"/>
        <end position="29"/>
    </location>
</feature>
<accession>A0A512RHK1</accession>
<keyword evidence="1" id="KW-0378">Hydrolase</keyword>
<keyword evidence="5" id="KW-1185">Reference proteome</keyword>
<gene>
    <name evidence="4" type="ORF">CCY01nite_14430</name>
</gene>
<dbReference type="Pfam" id="PF03051">
    <property type="entry name" value="Peptidase_C1_2"/>
    <property type="match status" value="1"/>
</dbReference>
<keyword evidence="1 4" id="KW-0031">Aminopeptidase</keyword>
<dbReference type="Proteomes" id="UP000321436">
    <property type="component" value="Unassembled WGS sequence"/>
</dbReference>
<feature type="active site" evidence="2">
    <location>
        <position position="349"/>
    </location>
</feature>